<accession>A0A6A3EPG4</accession>
<evidence type="ECO:0000313" key="6">
    <source>
        <dbReference type="EMBL" id="KAE9203847.1"/>
    </source>
</evidence>
<reference evidence="10 11" key="1">
    <citation type="submission" date="2018-08" db="EMBL/GenBank/DDBJ databases">
        <title>Genomic investigation of the strawberry pathogen Phytophthora fragariae indicates pathogenicity is determined by transcriptional variation in three key races.</title>
        <authorList>
            <person name="Adams T.M."/>
            <person name="Armitage A.D."/>
            <person name="Sobczyk M.K."/>
            <person name="Bates H.J."/>
            <person name="Dunwell J.M."/>
            <person name="Nellist C.F."/>
            <person name="Harrison R.J."/>
        </authorList>
    </citation>
    <scope>NUCLEOTIDE SEQUENCE [LARGE SCALE GENOMIC DNA]</scope>
    <source>
        <strain evidence="9 12">A4</strain>
        <strain evidence="8 13">BC-1</strain>
        <strain evidence="7 17">BC-23</strain>
        <strain evidence="6 11">NOV-27</strain>
        <strain evidence="5 14">NOV-5</strain>
        <strain evidence="3 15">NOV-71</strain>
        <strain evidence="1 10">NOV-9</strain>
        <strain evidence="4 18">ONT-3</strain>
        <strain evidence="2 16">SCRP245</strain>
    </source>
</reference>
<keyword evidence="11" id="KW-1185">Reference proteome</keyword>
<evidence type="ECO:0000313" key="8">
    <source>
        <dbReference type="EMBL" id="KAE9220878.1"/>
    </source>
</evidence>
<dbReference type="EMBL" id="QXGB01000807">
    <property type="protein sequence ID" value="KAE9203847.1"/>
    <property type="molecule type" value="Genomic_DNA"/>
</dbReference>
<protein>
    <submittedName>
        <fullName evidence="1">Uncharacterized protein</fullName>
    </submittedName>
</protein>
<gene>
    <name evidence="9" type="ORF">PF001_g13386</name>
    <name evidence="8" type="ORF">PF002_g15755</name>
    <name evidence="7" type="ORF">PF004_g13541</name>
    <name evidence="6" type="ORF">PF005_g14016</name>
    <name evidence="5" type="ORF">PF006_g13177</name>
    <name evidence="3" type="ORF">PF007_g14536</name>
    <name evidence="1" type="ORF">PF009_g15639</name>
    <name evidence="4" type="ORF">PF010_g13654</name>
    <name evidence="2" type="ORF">PF011_g25899</name>
</gene>
<dbReference type="EMBL" id="QXGD01000899">
    <property type="protein sequence ID" value="KAE9220878.1"/>
    <property type="molecule type" value="Genomic_DNA"/>
</dbReference>
<dbReference type="EMBL" id="QXGF01000913">
    <property type="protein sequence ID" value="KAE8934383.1"/>
    <property type="molecule type" value="Genomic_DNA"/>
</dbReference>
<dbReference type="Proteomes" id="UP000429523">
    <property type="component" value="Unassembled WGS sequence"/>
</dbReference>
<dbReference type="Proteomes" id="UP000441208">
    <property type="component" value="Unassembled WGS sequence"/>
</dbReference>
<evidence type="ECO:0000313" key="15">
    <source>
        <dbReference type="Proteomes" id="UP000441208"/>
    </source>
</evidence>
<dbReference type="AlphaFoldDB" id="A0A6A3EPG4"/>
<evidence type="ECO:0000313" key="12">
    <source>
        <dbReference type="Proteomes" id="UP000437068"/>
    </source>
</evidence>
<sequence>MMSGYAFNTFGKLGSRGVRPLCVVLIPIKISEETLAPQEDFGILQTALDRCQSLDSVVMDPIC</sequence>
<evidence type="ECO:0000313" key="3">
    <source>
        <dbReference type="EMBL" id="KAE9103036.1"/>
    </source>
</evidence>
<evidence type="ECO:0000313" key="1">
    <source>
        <dbReference type="EMBL" id="KAE8934383.1"/>
    </source>
</evidence>
<dbReference type="EMBL" id="QXFW01003279">
    <property type="protein sequence ID" value="KAE8971797.1"/>
    <property type="molecule type" value="Genomic_DNA"/>
</dbReference>
<dbReference type="EMBL" id="QXFZ01000850">
    <property type="protein sequence ID" value="KAE9103036.1"/>
    <property type="molecule type" value="Genomic_DNA"/>
</dbReference>
<evidence type="ECO:0000313" key="10">
    <source>
        <dbReference type="Proteomes" id="UP000429523"/>
    </source>
</evidence>
<dbReference type="EMBL" id="QXGC01000826">
    <property type="protein sequence ID" value="KAE9219667.1"/>
    <property type="molecule type" value="Genomic_DNA"/>
</dbReference>
<dbReference type="Proteomes" id="UP000440732">
    <property type="component" value="Unassembled WGS sequence"/>
</dbReference>
<dbReference type="Proteomes" id="UP000460718">
    <property type="component" value="Unassembled WGS sequence"/>
</dbReference>
<proteinExistence type="predicted"/>
<dbReference type="Proteomes" id="UP000440367">
    <property type="component" value="Unassembled WGS sequence"/>
</dbReference>
<comment type="caution">
    <text evidence="1">The sequence shown here is derived from an EMBL/GenBank/DDBJ whole genome shotgun (WGS) entry which is preliminary data.</text>
</comment>
<dbReference type="EMBL" id="QXGA01000773">
    <property type="protein sequence ID" value="KAE9141455.1"/>
    <property type="molecule type" value="Genomic_DNA"/>
</dbReference>
<organism evidence="1 10">
    <name type="scientific">Phytophthora fragariae</name>
    <dbReference type="NCBI Taxonomy" id="53985"/>
    <lineage>
        <taxon>Eukaryota</taxon>
        <taxon>Sar</taxon>
        <taxon>Stramenopiles</taxon>
        <taxon>Oomycota</taxon>
        <taxon>Peronosporomycetes</taxon>
        <taxon>Peronosporales</taxon>
        <taxon>Peronosporaceae</taxon>
        <taxon>Phytophthora</taxon>
    </lineage>
</organism>
<evidence type="ECO:0000313" key="18">
    <source>
        <dbReference type="Proteomes" id="UP000488956"/>
    </source>
</evidence>
<evidence type="ECO:0000313" key="11">
    <source>
        <dbReference type="Proteomes" id="UP000433483"/>
    </source>
</evidence>
<dbReference type="Proteomes" id="UP000437068">
    <property type="component" value="Unassembled WGS sequence"/>
</dbReference>
<dbReference type="OrthoDB" id="10270384at2759"/>
<evidence type="ECO:0000313" key="5">
    <source>
        <dbReference type="EMBL" id="KAE9141455.1"/>
    </source>
</evidence>
<name>A0A6A3EPG4_9STRA</name>
<evidence type="ECO:0000313" key="2">
    <source>
        <dbReference type="EMBL" id="KAE8971797.1"/>
    </source>
</evidence>
<dbReference type="Proteomes" id="UP000433483">
    <property type="component" value="Unassembled WGS sequence"/>
</dbReference>
<dbReference type="EMBL" id="QXGE01000785">
    <property type="protein sequence ID" value="KAE9303787.1"/>
    <property type="molecule type" value="Genomic_DNA"/>
</dbReference>
<evidence type="ECO:0000313" key="16">
    <source>
        <dbReference type="Proteomes" id="UP000460718"/>
    </source>
</evidence>
<dbReference type="EMBL" id="QXFX01000810">
    <property type="protein sequence ID" value="KAE9103658.1"/>
    <property type="molecule type" value="Genomic_DNA"/>
</dbReference>
<evidence type="ECO:0000313" key="7">
    <source>
        <dbReference type="EMBL" id="KAE9219667.1"/>
    </source>
</evidence>
<evidence type="ECO:0000313" key="13">
    <source>
        <dbReference type="Proteomes" id="UP000440367"/>
    </source>
</evidence>
<evidence type="ECO:0000313" key="14">
    <source>
        <dbReference type="Proteomes" id="UP000440732"/>
    </source>
</evidence>
<evidence type="ECO:0000313" key="9">
    <source>
        <dbReference type="EMBL" id="KAE9303787.1"/>
    </source>
</evidence>
<evidence type="ECO:0000313" key="4">
    <source>
        <dbReference type="EMBL" id="KAE9103658.1"/>
    </source>
</evidence>
<evidence type="ECO:0000313" key="17">
    <source>
        <dbReference type="Proteomes" id="UP000476176"/>
    </source>
</evidence>
<dbReference type="Proteomes" id="UP000488956">
    <property type="component" value="Unassembled WGS sequence"/>
</dbReference>
<dbReference type="Proteomes" id="UP000476176">
    <property type="component" value="Unassembled WGS sequence"/>
</dbReference>